<evidence type="ECO:0000259" key="2">
    <source>
        <dbReference type="Pfam" id="PF00190"/>
    </source>
</evidence>
<evidence type="ECO:0000256" key="1">
    <source>
        <dbReference type="ARBA" id="ARBA00022723"/>
    </source>
</evidence>
<gene>
    <name evidence="4" type="ORF">RGI145_01215</name>
    <name evidence="5" type="ORF">RQ831_05040</name>
</gene>
<dbReference type="Gene3D" id="2.60.120.10">
    <property type="entry name" value="Jelly Rolls"/>
    <property type="match status" value="2"/>
</dbReference>
<name>A0A1L7AAX7_9PROT</name>
<evidence type="ECO:0000313" key="5">
    <source>
        <dbReference type="EMBL" id="MDT8330409.1"/>
    </source>
</evidence>
<dbReference type="PANTHER" id="PTHR35848:SF6">
    <property type="entry name" value="CUPIN TYPE-2 DOMAIN-CONTAINING PROTEIN"/>
    <property type="match status" value="1"/>
</dbReference>
<evidence type="ECO:0000313" key="6">
    <source>
        <dbReference type="Proteomes" id="UP000185494"/>
    </source>
</evidence>
<dbReference type="Pfam" id="PF00190">
    <property type="entry name" value="Cupin_1"/>
    <property type="match status" value="1"/>
</dbReference>
<dbReference type="PANTHER" id="PTHR35848">
    <property type="entry name" value="OXALATE-BINDING PROTEIN"/>
    <property type="match status" value="1"/>
</dbReference>
<reference evidence="5 7" key="2">
    <citation type="journal article" date="2019" name="Microb. Pathog.">
        <title>Comparison of VITEK 2, MALDI-TOF MS, 16S rRNA gene sequencing, and whole-genome sequencing for identification of Roseomonas mucosa.</title>
        <authorList>
            <person name="Rudolph W.W."/>
            <person name="Gunzer F."/>
            <person name="Trauth M."/>
            <person name="Bunk B."/>
            <person name="Bigge R."/>
            <person name="Schrottner P."/>
        </authorList>
    </citation>
    <scope>NUCLEOTIDE SEQUENCE [LARGE SCALE GENOMIC DNA]</scope>
    <source>
        <strain evidence="5 7">DSM 103800</strain>
    </source>
</reference>
<evidence type="ECO:0000259" key="3">
    <source>
        <dbReference type="Pfam" id="PF07883"/>
    </source>
</evidence>
<organism evidence="4 6">
    <name type="scientific">Roseomonas gilardii</name>
    <dbReference type="NCBI Taxonomy" id="257708"/>
    <lineage>
        <taxon>Bacteria</taxon>
        <taxon>Pseudomonadati</taxon>
        <taxon>Pseudomonadota</taxon>
        <taxon>Alphaproteobacteria</taxon>
        <taxon>Acetobacterales</taxon>
        <taxon>Roseomonadaceae</taxon>
        <taxon>Roseomonas</taxon>
    </lineage>
</organism>
<protein>
    <submittedName>
        <fullName evidence="4 5">Cupin</fullName>
    </submittedName>
</protein>
<dbReference type="Pfam" id="PF07883">
    <property type="entry name" value="Cupin_2"/>
    <property type="match status" value="1"/>
</dbReference>
<dbReference type="InterPro" id="IPR014710">
    <property type="entry name" value="RmlC-like_jellyroll"/>
</dbReference>
<keyword evidence="1" id="KW-0479">Metal-binding</keyword>
<dbReference type="SUPFAM" id="SSF51182">
    <property type="entry name" value="RmlC-like cupins"/>
    <property type="match status" value="1"/>
</dbReference>
<reference evidence="5" key="3">
    <citation type="submission" date="2023-09" db="EMBL/GenBank/DDBJ databases">
        <authorList>
            <person name="Schober I."/>
            <person name="Bunk B."/>
        </authorList>
    </citation>
    <scope>NUCLEOTIDE SEQUENCE</scope>
    <source>
        <strain evidence="5">DSM 103800</strain>
    </source>
</reference>
<feature type="domain" description="Cupin type-2" evidence="3">
    <location>
        <begin position="76"/>
        <end position="141"/>
    </location>
</feature>
<dbReference type="eggNOG" id="COG1917">
    <property type="taxonomic scope" value="Bacteria"/>
</dbReference>
<feature type="domain" description="Cupin type-1" evidence="2">
    <location>
        <begin position="252"/>
        <end position="312"/>
    </location>
</feature>
<keyword evidence="7" id="KW-1185">Reference proteome</keyword>
<dbReference type="Proteomes" id="UP000185494">
    <property type="component" value="Chromosome 1"/>
</dbReference>
<dbReference type="EMBL" id="CP015583">
    <property type="protein sequence ID" value="APT55938.1"/>
    <property type="molecule type" value="Genomic_DNA"/>
</dbReference>
<reference evidence="4 6" key="1">
    <citation type="submission" date="2016-05" db="EMBL/GenBank/DDBJ databases">
        <title>Complete Genome and Methylome Analysis of Psychrotrophic Bacterial Isolates from Antarctic Lake Untersee.</title>
        <authorList>
            <person name="Fomenkov A."/>
            <person name="Akimov V.N."/>
            <person name="Vasilyeva L.V."/>
            <person name="Andersen D."/>
            <person name="Vincze T."/>
            <person name="Roberts R.J."/>
        </authorList>
    </citation>
    <scope>NUCLEOTIDE SEQUENCE [LARGE SCALE GENOMIC DNA]</scope>
    <source>
        <strain evidence="4 6">U14-5</strain>
    </source>
</reference>
<dbReference type="InterPro" id="IPR013096">
    <property type="entry name" value="Cupin_2"/>
</dbReference>
<dbReference type="Proteomes" id="UP001258945">
    <property type="component" value="Unassembled WGS sequence"/>
</dbReference>
<dbReference type="RefSeq" id="WP_075796900.1">
    <property type="nucleotide sequence ID" value="NZ_CP015583.1"/>
</dbReference>
<dbReference type="EMBL" id="JAVVDO010000005">
    <property type="protein sequence ID" value="MDT8330409.1"/>
    <property type="molecule type" value="Genomic_DNA"/>
</dbReference>
<proteinExistence type="predicted"/>
<accession>A0A1L7AAX7</accession>
<dbReference type="GO" id="GO:0046872">
    <property type="term" value="F:metal ion binding"/>
    <property type="evidence" value="ECO:0007669"/>
    <property type="project" value="UniProtKB-KW"/>
</dbReference>
<evidence type="ECO:0000313" key="7">
    <source>
        <dbReference type="Proteomes" id="UP001258945"/>
    </source>
</evidence>
<dbReference type="AlphaFoldDB" id="A0A1L7AAX7"/>
<sequence>MNVIAPPAAVSLEADLQRHIGRHAQKAFDWDAFPSNRGFPELSRAQMRYIGAGGSPKVGDTSTMKADNFTLSLIHKEPGKYAACHAHEIEESFLIIDGVLTVGWEQDGQVVEVKLGPKDMILNARDVPHGFRNEGVKPVLMSISVDVGKPQPPRYVYHPKDTDAALARAFGAKPGQTEMLSTEGTHPLQQLMAHHVIRFTQQPVIAEKAGFFRKIYVGEGGVQSTTARKEMLGIPRGVGVKPYVRDVEDAYLVLEGCVTVGWVGDDGKVVESKLGPLDVVKTPAGRPHYFRNDDFSDATVFLVVGDSGKETIAYEAA</sequence>
<dbReference type="STRING" id="257708.RGI145_01215"/>
<dbReference type="InterPro" id="IPR006045">
    <property type="entry name" value="Cupin_1"/>
</dbReference>
<dbReference type="KEGG" id="rgi:RGI145_01215"/>
<evidence type="ECO:0000313" key="4">
    <source>
        <dbReference type="EMBL" id="APT55938.1"/>
    </source>
</evidence>
<dbReference type="InterPro" id="IPR011051">
    <property type="entry name" value="RmlC_Cupin_sf"/>
</dbReference>
<dbReference type="InterPro" id="IPR051610">
    <property type="entry name" value="GPI/OXD"/>
</dbReference>